<feature type="binding site" evidence="9">
    <location>
        <begin position="195"/>
        <end position="196"/>
    </location>
    <ligand>
        <name>2-[(2R,5Z)-2-carboxy-4-methylthiazol-5(2H)-ylidene]ethyl phosphate</name>
        <dbReference type="ChEBI" id="CHEBI:62899"/>
    </ligand>
</feature>
<evidence type="ECO:0000256" key="10">
    <source>
        <dbReference type="RuleBase" id="RU003826"/>
    </source>
</evidence>
<dbReference type="GO" id="GO:0000287">
    <property type="term" value="F:magnesium ion binding"/>
    <property type="evidence" value="ECO:0007669"/>
    <property type="project" value="UniProtKB-UniRule"/>
</dbReference>
<evidence type="ECO:0000313" key="13">
    <source>
        <dbReference type="EMBL" id="KJY54822.1"/>
    </source>
</evidence>
<dbReference type="Gene3D" id="3.20.20.70">
    <property type="entry name" value="Aldolase class I"/>
    <property type="match status" value="1"/>
</dbReference>
<dbReference type="CDD" id="cd00564">
    <property type="entry name" value="TMP_TenI"/>
    <property type="match status" value="1"/>
</dbReference>
<dbReference type="EMBL" id="JXLH01000029">
    <property type="protein sequence ID" value="KJY54822.1"/>
    <property type="molecule type" value="Genomic_DNA"/>
</dbReference>
<proteinExistence type="inferred from homology"/>
<dbReference type="STRING" id="1218506.JF75_18300"/>
<protein>
    <recommendedName>
        <fullName evidence="9">Thiamine-phosphate synthase</fullName>
        <shortName evidence="9">TP synthase</shortName>
        <shortName evidence="9">TPS</shortName>
        <ecNumber evidence="9">2.5.1.3</ecNumber>
    </recommendedName>
    <alternativeName>
        <fullName evidence="9">Thiamine-phosphate pyrophosphorylase</fullName>
        <shortName evidence="9">TMP pyrophosphorylase</shortName>
        <shortName evidence="9">TMP-PPase</shortName>
    </alternativeName>
</protein>
<evidence type="ECO:0000256" key="1">
    <source>
        <dbReference type="ARBA" id="ARBA00005165"/>
    </source>
</evidence>
<feature type="binding site" evidence="9">
    <location>
        <position position="78"/>
    </location>
    <ligand>
        <name>4-amino-2-methyl-5-(diphosphooxymethyl)pyrimidine</name>
        <dbReference type="ChEBI" id="CHEBI:57841"/>
    </ligand>
</feature>
<feature type="binding site" evidence="9">
    <location>
        <position position="175"/>
    </location>
    <ligand>
        <name>2-[(2R,5Z)-2-carboxy-4-methylthiazol-5(2H)-ylidene]ethyl phosphate</name>
        <dbReference type="ChEBI" id="CHEBI:62899"/>
    </ligand>
</feature>
<comment type="caution">
    <text evidence="13">The sequence shown here is derived from an EMBL/GenBank/DDBJ whole genome shotgun (WGS) entry which is preliminary data.</text>
</comment>
<dbReference type="GO" id="GO:0005737">
    <property type="term" value="C:cytoplasm"/>
    <property type="evidence" value="ECO:0007669"/>
    <property type="project" value="TreeGrafter"/>
</dbReference>
<comment type="catalytic activity">
    <reaction evidence="7 9 10">
        <text>2-(2-carboxy-4-methylthiazol-5-yl)ethyl phosphate + 4-amino-2-methyl-5-(diphosphooxymethyl)pyrimidine + 2 H(+) = thiamine phosphate + CO2 + diphosphate</text>
        <dbReference type="Rhea" id="RHEA:47848"/>
        <dbReference type="ChEBI" id="CHEBI:15378"/>
        <dbReference type="ChEBI" id="CHEBI:16526"/>
        <dbReference type="ChEBI" id="CHEBI:33019"/>
        <dbReference type="ChEBI" id="CHEBI:37575"/>
        <dbReference type="ChEBI" id="CHEBI:57841"/>
        <dbReference type="ChEBI" id="CHEBI:62890"/>
        <dbReference type="EC" id="2.5.1.3"/>
    </reaction>
</comment>
<feature type="domain" description="Thiamine phosphate synthase/TenI" evidence="12">
    <location>
        <begin position="12"/>
        <end position="198"/>
    </location>
</feature>
<dbReference type="EC" id="2.5.1.3" evidence="9"/>
<feature type="binding site" evidence="9">
    <location>
        <position position="147"/>
    </location>
    <ligand>
        <name>4-amino-2-methyl-5-(diphosphooxymethyl)pyrimidine</name>
        <dbReference type="ChEBI" id="CHEBI:57841"/>
    </ligand>
</feature>
<comment type="pathway">
    <text evidence="1 9 11">Cofactor biosynthesis; thiamine diphosphate biosynthesis; thiamine phosphate from 4-amino-2-methyl-5-diphosphomethylpyrimidine and 4-methyl-5-(2-phosphoethyl)-thiazole: step 1/1.</text>
</comment>
<evidence type="ECO:0000256" key="7">
    <source>
        <dbReference type="ARBA" id="ARBA00047851"/>
    </source>
</evidence>
<name>A0A0F4L7K1_9LACO</name>
<comment type="function">
    <text evidence="9">Condenses 4-methyl-5-(beta-hydroxyethyl)thiazole monophosphate (THZ-P) and 2-methyl-4-amino-5-hydroxymethyl pyrimidine pyrophosphate (HMP-PP) to form thiamine monophosphate (TMP).</text>
</comment>
<dbReference type="PANTHER" id="PTHR20857:SF15">
    <property type="entry name" value="THIAMINE-PHOSPHATE SYNTHASE"/>
    <property type="match status" value="1"/>
</dbReference>
<dbReference type="AlphaFoldDB" id="A0A0F4L7K1"/>
<dbReference type="GO" id="GO:0004789">
    <property type="term" value="F:thiamine-phosphate diphosphorylase activity"/>
    <property type="evidence" value="ECO:0007669"/>
    <property type="project" value="UniProtKB-UniRule"/>
</dbReference>
<keyword evidence="5 9" id="KW-0784">Thiamine biosynthesis</keyword>
<feature type="binding site" evidence="9">
    <location>
        <position position="79"/>
    </location>
    <ligand>
        <name>Mg(2+)</name>
        <dbReference type="ChEBI" id="CHEBI:18420"/>
    </ligand>
</feature>
<keyword evidence="14" id="KW-1185">Reference proteome</keyword>
<evidence type="ECO:0000256" key="6">
    <source>
        <dbReference type="ARBA" id="ARBA00047334"/>
    </source>
</evidence>
<evidence type="ECO:0000256" key="9">
    <source>
        <dbReference type="HAMAP-Rule" id="MF_00097"/>
    </source>
</evidence>
<keyword evidence="2 9" id="KW-0808">Transferase</keyword>
<dbReference type="InterPro" id="IPR022998">
    <property type="entry name" value="ThiamineP_synth_TenI"/>
</dbReference>
<evidence type="ECO:0000256" key="4">
    <source>
        <dbReference type="ARBA" id="ARBA00022842"/>
    </source>
</evidence>
<dbReference type="HAMAP" id="MF_00097">
    <property type="entry name" value="TMP_synthase"/>
    <property type="match status" value="1"/>
</dbReference>
<dbReference type="InterPro" id="IPR034291">
    <property type="entry name" value="TMP_synthase"/>
</dbReference>
<comment type="similarity">
    <text evidence="9 10">Belongs to the thiamine-phosphate synthase family.</text>
</comment>
<gene>
    <name evidence="9 13" type="primary">thiE</name>
    <name evidence="13" type="ORF">JF75_18300</name>
</gene>
<evidence type="ECO:0000256" key="8">
    <source>
        <dbReference type="ARBA" id="ARBA00047883"/>
    </source>
</evidence>
<dbReference type="PATRIC" id="fig|1218506.3.peg.1929"/>
<dbReference type="SUPFAM" id="SSF51391">
    <property type="entry name" value="Thiamin phosphate synthase"/>
    <property type="match status" value="1"/>
</dbReference>
<evidence type="ECO:0000256" key="5">
    <source>
        <dbReference type="ARBA" id="ARBA00022977"/>
    </source>
</evidence>
<dbReference type="Pfam" id="PF02581">
    <property type="entry name" value="TMP-TENI"/>
    <property type="match status" value="1"/>
</dbReference>
<dbReference type="OrthoDB" id="9812206at2"/>
<dbReference type="InterPro" id="IPR036206">
    <property type="entry name" value="ThiamineP_synth_sf"/>
</dbReference>
<dbReference type="HOGENOM" id="CLU_018272_3_2_9"/>
<evidence type="ECO:0000256" key="3">
    <source>
        <dbReference type="ARBA" id="ARBA00022723"/>
    </source>
</evidence>
<evidence type="ECO:0000256" key="2">
    <source>
        <dbReference type="ARBA" id="ARBA00022679"/>
    </source>
</evidence>
<dbReference type="FunFam" id="3.20.20.70:FF:000096">
    <property type="entry name" value="Thiamine-phosphate synthase"/>
    <property type="match status" value="1"/>
</dbReference>
<dbReference type="Proteomes" id="UP000033612">
    <property type="component" value="Unassembled WGS sequence"/>
</dbReference>
<evidence type="ECO:0000313" key="14">
    <source>
        <dbReference type="Proteomes" id="UP000033612"/>
    </source>
</evidence>
<dbReference type="GO" id="GO:0009229">
    <property type="term" value="P:thiamine diphosphate biosynthetic process"/>
    <property type="evidence" value="ECO:0007669"/>
    <property type="project" value="UniProtKB-UniRule"/>
</dbReference>
<comment type="catalytic activity">
    <reaction evidence="8 9 10">
        <text>2-[(2R,5Z)-2-carboxy-4-methylthiazol-5(2H)-ylidene]ethyl phosphate + 4-amino-2-methyl-5-(diphosphooxymethyl)pyrimidine + 2 H(+) = thiamine phosphate + CO2 + diphosphate</text>
        <dbReference type="Rhea" id="RHEA:47844"/>
        <dbReference type="ChEBI" id="CHEBI:15378"/>
        <dbReference type="ChEBI" id="CHEBI:16526"/>
        <dbReference type="ChEBI" id="CHEBI:33019"/>
        <dbReference type="ChEBI" id="CHEBI:37575"/>
        <dbReference type="ChEBI" id="CHEBI:57841"/>
        <dbReference type="ChEBI" id="CHEBI:62899"/>
        <dbReference type="EC" id="2.5.1.3"/>
    </reaction>
</comment>
<organism evidence="13 14">
    <name type="scientific">Lactobacillus kimbladii</name>
    <dbReference type="NCBI Taxonomy" id="1218506"/>
    <lineage>
        <taxon>Bacteria</taxon>
        <taxon>Bacillati</taxon>
        <taxon>Bacillota</taxon>
        <taxon>Bacilli</taxon>
        <taxon>Lactobacillales</taxon>
        <taxon>Lactobacillaceae</taxon>
        <taxon>Lactobacillus</taxon>
    </lineage>
</organism>
<comment type="catalytic activity">
    <reaction evidence="6 9 10">
        <text>4-methyl-5-(2-phosphooxyethyl)-thiazole + 4-amino-2-methyl-5-(diphosphooxymethyl)pyrimidine + H(+) = thiamine phosphate + diphosphate</text>
        <dbReference type="Rhea" id="RHEA:22328"/>
        <dbReference type="ChEBI" id="CHEBI:15378"/>
        <dbReference type="ChEBI" id="CHEBI:33019"/>
        <dbReference type="ChEBI" id="CHEBI:37575"/>
        <dbReference type="ChEBI" id="CHEBI:57841"/>
        <dbReference type="ChEBI" id="CHEBI:58296"/>
        <dbReference type="EC" id="2.5.1.3"/>
    </reaction>
</comment>
<keyword evidence="3 9" id="KW-0479">Metal-binding</keyword>
<dbReference type="NCBIfam" id="TIGR00693">
    <property type="entry name" value="thiE"/>
    <property type="match status" value="1"/>
</dbReference>
<comment type="cofactor">
    <cofactor evidence="9">
        <name>Mg(2+)</name>
        <dbReference type="ChEBI" id="CHEBI:18420"/>
    </cofactor>
    <text evidence="9">Binds 1 Mg(2+) ion per subunit.</text>
</comment>
<accession>A0A0F4L7K1</accession>
<reference evidence="13 14" key="1">
    <citation type="submission" date="2015-01" db="EMBL/GenBank/DDBJ databases">
        <title>Comparative genomics of the lactic acid bacteria isolated from the honey bee gut.</title>
        <authorList>
            <person name="Ellegaard K.M."/>
            <person name="Tamarit D."/>
            <person name="Javelind E."/>
            <person name="Olofsson T."/>
            <person name="Andersson S.G."/>
            <person name="Vasquez A."/>
        </authorList>
    </citation>
    <scope>NUCLEOTIDE SEQUENCE [LARGE SCALE GENOMIC DNA]</scope>
    <source>
        <strain evidence="13 14">Hma2</strain>
    </source>
</reference>
<feature type="binding site" evidence="9">
    <location>
        <begin position="144"/>
        <end position="146"/>
    </location>
    <ligand>
        <name>2-[(2R,5Z)-2-carboxy-4-methylthiazol-5(2H)-ylidene]ethyl phosphate</name>
        <dbReference type="ChEBI" id="CHEBI:62899"/>
    </ligand>
</feature>
<dbReference type="InterPro" id="IPR013785">
    <property type="entry name" value="Aldolase_TIM"/>
</dbReference>
<feature type="binding site" evidence="9">
    <location>
        <position position="98"/>
    </location>
    <ligand>
        <name>Mg(2+)</name>
        <dbReference type="ChEBI" id="CHEBI:18420"/>
    </ligand>
</feature>
<dbReference type="GO" id="GO:0009228">
    <property type="term" value="P:thiamine biosynthetic process"/>
    <property type="evidence" value="ECO:0007669"/>
    <property type="project" value="UniProtKB-KW"/>
</dbReference>
<feature type="binding site" evidence="9">
    <location>
        <position position="117"/>
    </location>
    <ligand>
        <name>4-amino-2-methyl-5-(diphosphooxymethyl)pyrimidine</name>
        <dbReference type="ChEBI" id="CHEBI:57841"/>
    </ligand>
</feature>
<evidence type="ECO:0000259" key="12">
    <source>
        <dbReference type="Pfam" id="PF02581"/>
    </source>
</evidence>
<dbReference type="UniPathway" id="UPA00060">
    <property type="reaction ID" value="UER00141"/>
</dbReference>
<sequence>MKDFNTDFLHAYFICGSQDVPEGKTLPGIVAEALAAGITAFQFRDKGSNSTLSEAERLPMAQKLHQLCQTYHVPFFIDDDVQLAQQVHAEGVHVGQSDEEIRQVIKEVGSQMIIGYSCSNLTQVEQANKISGIDYYGSGPIYATQSKSDADPEIGIVGLSQLVKNTARPIVAIGGITASDLEAIAKTKAAGAAVISLIAQSNDIKQTVSQMLTAPWMKND</sequence>
<keyword evidence="4 9" id="KW-0460">Magnesium</keyword>
<feature type="binding site" evidence="9">
    <location>
        <begin position="42"/>
        <end position="46"/>
    </location>
    <ligand>
        <name>4-amino-2-methyl-5-(diphosphooxymethyl)pyrimidine</name>
        <dbReference type="ChEBI" id="CHEBI:57841"/>
    </ligand>
</feature>
<evidence type="ECO:0000256" key="11">
    <source>
        <dbReference type="RuleBase" id="RU004253"/>
    </source>
</evidence>
<dbReference type="PANTHER" id="PTHR20857">
    <property type="entry name" value="THIAMINE-PHOSPHATE PYROPHOSPHORYLASE"/>
    <property type="match status" value="1"/>
</dbReference>